<gene>
    <name evidence="2" type="ORF">CYNAS_LOCUS20449</name>
</gene>
<comment type="caution">
    <text evidence="2">The sequence shown here is derived from an EMBL/GenBank/DDBJ whole genome shotgun (WGS) entry which is preliminary data.</text>
</comment>
<proteinExistence type="predicted"/>
<keyword evidence="1" id="KW-0812">Transmembrane</keyword>
<name>A0AA36MDL8_CYLNA</name>
<dbReference type="AlphaFoldDB" id="A0AA36MDL8"/>
<feature type="transmembrane region" description="Helical" evidence="1">
    <location>
        <begin position="12"/>
        <end position="35"/>
    </location>
</feature>
<organism evidence="2 3">
    <name type="scientific">Cylicocyclus nassatus</name>
    <name type="common">Nematode worm</name>
    <dbReference type="NCBI Taxonomy" id="53992"/>
    <lineage>
        <taxon>Eukaryota</taxon>
        <taxon>Metazoa</taxon>
        <taxon>Ecdysozoa</taxon>
        <taxon>Nematoda</taxon>
        <taxon>Chromadorea</taxon>
        <taxon>Rhabditida</taxon>
        <taxon>Rhabditina</taxon>
        <taxon>Rhabditomorpha</taxon>
        <taxon>Strongyloidea</taxon>
        <taxon>Strongylidae</taxon>
        <taxon>Cylicocyclus</taxon>
    </lineage>
</organism>
<keyword evidence="1" id="KW-0472">Membrane</keyword>
<protein>
    <submittedName>
        <fullName evidence="2">Uncharacterized protein</fullName>
    </submittedName>
</protein>
<accession>A0AA36MDL8</accession>
<keyword evidence="3" id="KW-1185">Reference proteome</keyword>
<evidence type="ECO:0000313" key="3">
    <source>
        <dbReference type="Proteomes" id="UP001176961"/>
    </source>
</evidence>
<evidence type="ECO:0000313" key="2">
    <source>
        <dbReference type="EMBL" id="CAJ0608466.1"/>
    </source>
</evidence>
<dbReference type="EMBL" id="CATQJL010000316">
    <property type="protein sequence ID" value="CAJ0608466.1"/>
    <property type="molecule type" value="Genomic_DNA"/>
</dbReference>
<keyword evidence="1" id="KW-1133">Transmembrane helix</keyword>
<feature type="transmembrane region" description="Helical" evidence="1">
    <location>
        <begin position="41"/>
        <end position="64"/>
    </location>
</feature>
<dbReference type="Proteomes" id="UP001176961">
    <property type="component" value="Unassembled WGS sequence"/>
</dbReference>
<sequence length="81" mass="9408">MPCSTLEMSMGYIMVMISQILASILTAIISVYVIIKCSRLFFHINCKILIYFMLWLYFAHSLAYGGPQVSQLKRHTSYFIF</sequence>
<evidence type="ECO:0000256" key="1">
    <source>
        <dbReference type="SAM" id="Phobius"/>
    </source>
</evidence>
<reference evidence="2" key="1">
    <citation type="submission" date="2023-07" db="EMBL/GenBank/DDBJ databases">
        <authorList>
            <consortium name="CYATHOMIX"/>
        </authorList>
    </citation>
    <scope>NUCLEOTIDE SEQUENCE</scope>
    <source>
        <strain evidence="2">N/A</strain>
    </source>
</reference>